<feature type="chain" id="PRO_5035759275" description="Keratinocyte-associated transmembrane protein 2" evidence="3">
    <location>
        <begin position="32"/>
        <end position="287"/>
    </location>
</feature>
<organism evidence="4 5">
    <name type="scientific">Hymenochirus boettgeri</name>
    <name type="common">Congo dwarf clawed frog</name>
    <dbReference type="NCBI Taxonomy" id="247094"/>
    <lineage>
        <taxon>Eukaryota</taxon>
        <taxon>Metazoa</taxon>
        <taxon>Chordata</taxon>
        <taxon>Craniata</taxon>
        <taxon>Vertebrata</taxon>
        <taxon>Euteleostomi</taxon>
        <taxon>Amphibia</taxon>
        <taxon>Batrachia</taxon>
        <taxon>Anura</taxon>
        <taxon>Pipoidea</taxon>
        <taxon>Pipidae</taxon>
        <taxon>Pipinae</taxon>
        <taxon>Hymenochirus</taxon>
    </lineage>
</organism>
<dbReference type="OrthoDB" id="5846619at2759"/>
<proteinExistence type="predicted"/>
<name>A0A8T2J719_9PIPI</name>
<evidence type="ECO:0008006" key="6">
    <source>
        <dbReference type="Google" id="ProtNLM"/>
    </source>
</evidence>
<keyword evidence="2" id="KW-0472">Membrane</keyword>
<keyword evidence="5" id="KW-1185">Reference proteome</keyword>
<dbReference type="Proteomes" id="UP000812440">
    <property type="component" value="Chromosome 3"/>
</dbReference>
<dbReference type="PANTHER" id="PTHR16502:SF0">
    <property type="entry name" value="KERATINOCYTE-ASSOCIATED TRANSMEMBRANE PROTEIN 2"/>
    <property type="match status" value="1"/>
</dbReference>
<dbReference type="Pfam" id="PF17818">
    <property type="entry name" value="KCT2"/>
    <property type="match status" value="1"/>
</dbReference>
<evidence type="ECO:0000256" key="2">
    <source>
        <dbReference type="SAM" id="Phobius"/>
    </source>
</evidence>
<dbReference type="PANTHER" id="PTHR16502">
    <property type="entry name" value="KERATINOCYTE-ASSOCIATED TRANSMEMBRANE PROTEIN 2"/>
    <property type="match status" value="1"/>
</dbReference>
<comment type="caution">
    <text evidence="4">The sequence shown here is derived from an EMBL/GenBank/DDBJ whole genome shotgun (WGS) entry which is preliminary data.</text>
</comment>
<feature type="transmembrane region" description="Helical" evidence="2">
    <location>
        <begin position="221"/>
        <end position="239"/>
    </location>
</feature>
<keyword evidence="3" id="KW-0732">Signal</keyword>
<keyword evidence="2" id="KW-1133">Transmembrane helix</keyword>
<sequence>MAYNNSLYSTLSGIPLIVILLLVSLPDTGKAEDDFNGTESASLGNVTLSPSLIIPGENVEPNLPNTNISIPTKISLTNTVPEEINGTVTENISMKTSLSLPGNTISTSAQHMHNKNMNSVTTSSFLSKLIKLTSPTVDRPTEDTSLFGEEFILDKKVTVISSLSPTKELEDSNDYDGLDDYDAAPSSKEDGENLDLQPISNEENDNYEEIPYHESNEDSHFFLHLVIVAFLVVVAYIAYHNKRKIYLLVQSRRWRDHLCSKNAGYHRLDQNVNEAMPSIKITDRYIF</sequence>
<gene>
    <name evidence="4" type="ORF">GDO86_005365</name>
</gene>
<feature type="signal peptide" evidence="3">
    <location>
        <begin position="1"/>
        <end position="31"/>
    </location>
</feature>
<evidence type="ECO:0000313" key="4">
    <source>
        <dbReference type="EMBL" id="KAG8439120.1"/>
    </source>
</evidence>
<reference evidence="4" key="1">
    <citation type="thesis" date="2020" institute="ProQuest LLC" country="789 East Eisenhower Parkway, Ann Arbor, MI, USA">
        <title>Comparative Genomics and Chromosome Evolution.</title>
        <authorList>
            <person name="Mudd A.B."/>
        </authorList>
    </citation>
    <scope>NUCLEOTIDE SEQUENCE</scope>
    <source>
        <strain evidence="4">Female2</strain>
        <tissue evidence="4">Blood</tissue>
    </source>
</reference>
<dbReference type="EMBL" id="JAACNH010000006">
    <property type="protein sequence ID" value="KAG8439120.1"/>
    <property type="molecule type" value="Genomic_DNA"/>
</dbReference>
<dbReference type="AlphaFoldDB" id="A0A8T2J719"/>
<keyword evidence="2" id="KW-0812">Transmembrane</keyword>
<accession>A0A8T2J719</accession>
<dbReference type="InterPro" id="IPR037645">
    <property type="entry name" value="KCT2"/>
</dbReference>
<feature type="compositionally biased region" description="Acidic residues" evidence="1">
    <location>
        <begin position="171"/>
        <end position="182"/>
    </location>
</feature>
<evidence type="ECO:0000256" key="1">
    <source>
        <dbReference type="SAM" id="MobiDB-lite"/>
    </source>
</evidence>
<feature type="region of interest" description="Disordered" evidence="1">
    <location>
        <begin position="168"/>
        <end position="200"/>
    </location>
</feature>
<evidence type="ECO:0000256" key="3">
    <source>
        <dbReference type="SAM" id="SignalP"/>
    </source>
</evidence>
<protein>
    <recommendedName>
        <fullName evidence="6">Keratinocyte-associated transmembrane protein 2</fullName>
    </recommendedName>
</protein>
<evidence type="ECO:0000313" key="5">
    <source>
        <dbReference type="Proteomes" id="UP000812440"/>
    </source>
</evidence>